<dbReference type="Gene3D" id="3.40.190.290">
    <property type="match status" value="1"/>
</dbReference>
<dbReference type="SUPFAM" id="SSF53850">
    <property type="entry name" value="Periplasmic binding protein-like II"/>
    <property type="match status" value="1"/>
</dbReference>
<dbReference type="PROSITE" id="PS50931">
    <property type="entry name" value="HTH_LYSR"/>
    <property type="match status" value="1"/>
</dbReference>
<dbReference type="InterPro" id="IPR005119">
    <property type="entry name" value="LysR_subst-bd"/>
</dbReference>
<keyword evidence="7" id="KW-1185">Reference proteome</keyword>
<comment type="similarity">
    <text evidence="1">Belongs to the LysR transcriptional regulatory family.</text>
</comment>
<evidence type="ECO:0000256" key="1">
    <source>
        <dbReference type="ARBA" id="ARBA00009437"/>
    </source>
</evidence>
<dbReference type="PRINTS" id="PR00039">
    <property type="entry name" value="HTHLYSR"/>
</dbReference>
<keyword evidence="3" id="KW-0238">DNA-binding</keyword>
<dbReference type="PANTHER" id="PTHR30126">
    <property type="entry name" value="HTH-TYPE TRANSCRIPTIONAL REGULATOR"/>
    <property type="match status" value="1"/>
</dbReference>
<evidence type="ECO:0000256" key="4">
    <source>
        <dbReference type="ARBA" id="ARBA00023163"/>
    </source>
</evidence>
<reference evidence="6 7" key="1">
    <citation type="submission" date="2024-09" db="EMBL/GenBank/DDBJ databases">
        <authorList>
            <person name="Sun Q."/>
            <person name="Mori K."/>
        </authorList>
    </citation>
    <scope>NUCLEOTIDE SEQUENCE [LARGE SCALE GENOMIC DNA]</scope>
    <source>
        <strain evidence="6 7">NCAIM B.02301</strain>
    </source>
</reference>
<evidence type="ECO:0000313" key="6">
    <source>
        <dbReference type="EMBL" id="MFC0560769.1"/>
    </source>
</evidence>
<feature type="domain" description="HTH lysR-type" evidence="5">
    <location>
        <begin position="1"/>
        <end position="58"/>
    </location>
</feature>
<evidence type="ECO:0000313" key="7">
    <source>
        <dbReference type="Proteomes" id="UP001589833"/>
    </source>
</evidence>
<dbReference type="InterPro" id="IPR036390">
    <property type="entry name" value="WH_DNA-bd_sf"/>
</dbReference>
<dbReference type="Gene3D" id="1.10.10.10">
    <property type="entry name" value="Winged helix-like DNA-binding domain superfamily/Winged helix DNA-binding domain"/>
    <property type="match status" value="1"/>
</dbReference>
<dbReference type="SUPFAM" id="SSF46785">
    <property type="entry name" value="Winged helix' DNA-binding domain"/>
    <property type="match status" value="1"/>
</dbReference>
<dbReference type="InterPro" id="IPR036388">
    <property type="entry name" value="WH-like_DNA-bd_sf"/>
</dbReference>
<keyword evidence="2" id="KW-0805">Transcription regulation</keyword>
<accession>A0ABV6NJB2</accession>
<dbReference type="EMBL" id="JBHLTR010000040">
    <property type="protein sequence ID" value="MFC0560769.1"/>
    <property type="molecule type" value="Genomic_DNA"/>
</dbReference>
<organism evidence="6 7">
    <name type="scientific">Halalkalibacter alkalisediminis</name>
    <dbReference type="NCBI Taxonomy" id="935616"/>
    <lineage>
        <taxon>Bacteria</taxon>
        <taxon>Bacillati</taxon>
        <taxon>Bacillota</taxon>
        <taxon>Bacilli</taxon>
        <taxon>Bacillales</taxon>
        <taxon>Bacillaceae</taxon>
        <taxon>Halalkalibacter</taxon>
    </lineage>
</organism>
<dbReference type="Proteomes" id="UP001589833">
    <property type="component" value="Unassembled WGS sequence"/>
</dbReference>
<gene>
    <name evidence="6" type="ORF">ACFFH4_17475</name>
</gene>
<protein>
    <submittedName>
        <fullName evidence="6">LysR family transcriptional regulator</fullName>
    </submittedName>
</protein>
<dbReference type="RefSeq" id="WP_273847964.1">
    <property type="nucleotide sequence ID" value="NZ_JAQQWT010000042.1"/>
</dbReference>
<evidence type="ECO:0000259" key="5">
    <source>
        <dbReference type="PROSITE" id="PS50931"/>
    </source>
</evidence>
<keyword evidence="4" id="KW-0804">Transcription</keyword>
<name>A0ABV6NJB2_9BACI</name>
<dbReference type="PANTHER" id="PTHR30126:SF40">
    <property type="entry name" value="HTH-TYPE TRANSCRIPTIONAL REGULATOR GLTR"/>
    <property type="match status" value="1"/>
</dbReference>
<dbReference type="Pfam" id="PF00126">
    <property type="entry name" value="HTH_1"/>
    <property type="match status" value="1"/>
</dbReference>
<dbReference type="InterPro" id="IPR000847">
    <property type="entry name" value="LysR_HTH_N"/>
</dbReference>
<evidence type="ECO:0000256" key="2">
    <source>
        <dbReference type="ARBA" id="ARBA00023015"/>
    </source>
</evidence>
<comment type="caution">
    <text evidence="6">The sequence shown here is derived from an EMBL/GenBank/DDBJ whole genome shotgun (WGS) entry which is preliminary data.</text>
</comment>
<proteinExistence type="inferred from homology"/>
<dbReference type="CDD" id="cd05466">
    <property type="entry name" value="PBP2_LTTR_substrate"/>
    <property type="match status" value="1"/>
</dbReference>
<dbReference type="Pfam" id="PF03466">
    <property type="entry name" value="LysR_substrate"/>
    <property type="match status" value="1"/>
</dbReference>
<evidence type="ECO:0000256" key="3">
    <source>
        <dbReference type="ARBA" id="ARBA00023125"/>
    </source>
</evidence>
<sequence>MESHDLWIFKHVAELQSVSRAAEKLGYVQPNVSQRIKSLEDELGVRLFMRNNRGVTLTEEGNVLLDYTNQIIQLMDEAKSLINPQKWRESLKLGASQTISAVKIPQLFSSFLREHKNIDVKVRTHDKQKLQEMLSYGELDGVFVNGAYNCSQFEIVYSYFEKIVLISPENSQFEKQHDQTLIVNSDPNCIYRNKTLHFSKENKFRDPAIMEFDSLESILQAVHDGLGISIIPADVAKSRKEIQLIQCKELSEAIKIDFIIKQRKQQPQSLTKFIRFLQFDNTWNGLYFPFDEASN</sequence>